<proteinExistence type="inferred from homology"/>
<dbReference type="GO" id="GO:0005787">
    <property type="term" value="C:signal peptidase complex"/>
    <property type="evidence" value="ECO:0007669"/>
    <property type="project" value="InterPro"/>
</dbReference>
<name>A0A1R1XRS0_9FUNG</name>
<protein>
    <recommendedName>
        <fullName evidence="3">Signal peptidase complex subunit 2</fullName>
    </recommendedName>
</protein>
<dbReference type="GO" id="GO:0045047">
    <property type="term" value="P:protein targeting to ER"/>
    <property type="evidence" value="ECO:0007669"/>
    <property type="project" value="TreeGrafter"/>
</dbReference>
<keyword evidence="11" id="KW-1185">Reference proteome</keyword>
<comment type="function">
    <text evidence="8">Component of the signal peptidase complex (SPC) which catalyzes the cleavage of N-terminal signal sequences from nascent proteins as they are translocated into the lumen of the endoplasmic reticulum. Enhances the enzymatic activity of SPC and facilitates the interactions between different components of the translocation site.</text>
</comment>
<evidence type="ECO:0000256" key="9">
    <source>
        <dbReference type="SAM" id="Phobius"/>
    </source>
</evidence>
<evidence type="ECO:0000313" key="11">
    <source>
        <dbReference type="Proteomes" id="UP000187283"/>
    </source>
</evidence>
<evidence type="ECO:0000313" key="10">
    <source>
        <dbReference type="EMBL" id="OMJ17318.1"/>
    </source>
</evidence>
<evidence type="ECO:0000256" key="1">
    <source>
        <dbReference type="ARBA" id="ARBA00004477"/>
    </source>
</evidence>
<feature type="transmembrane region" description="Helical" evidence="9">
    <location>
        <begin position="75"/>
        <end position="94"/>
    </location>
</feature>
<dbReference type="EMBL" id="LSSN01002082">
    <property type="protein sequence ID" value="OMJ17318.1"/>
    <property type="molecule type" value="Genomic_DNA"/>
</dbReference>
<dbReference type="STRING" id="133412.A0A1R1XRS0"/>
<reference evidence="10 11" key="1">
    <citation type="submission" date="2017-01" db="EMBL/GenBank/DDBJ databases">
        <authorList>
            <person name="Mah S.A."/>
            <person name="Swanson W.J."/>
            <person name="Moy G.W."/>
            <person name="Vacquier V.D."/>
        </authorList>
    </citation>
    <scope>NUCLEOTIDE SEQUENCE [LARGE SCALE GENOMIC DNA]</scope>
    <source>
        <strain evidence="10 11">GSMNP</strain>
    </source>
</reference>
<evidence type="ECO:0000256" key="8">
    <source>
        <dbReference type="ARBA" id="ARBA00045608"/>
    </source>
</evidence>
<sequence length="178" mass="19837">MSNQAKIFADKSNSNELKLACNTEIRKYLNKSGYIESHFHEDLVLAAGYIGAVACLIDFAYSYKFGFNQTIWASYITVPIYAISYLFSLIYNAFVIKKNFYFASNPETNSFISVASSSHKNSDLFEITITLTDSKNISTTTTASHSFGKFFFDDGQLSPTAIHAAVDSLLPSPLKKKE</sequence>
<keyword evidence="4 9" id="KW-0812">Transmembrane</keyword>
<dbReference type="InterPro" id="IPR009582">
    <property type="entry name" value="Spc2/SPCS2"/>
</dbReference>
<dbReference type="OrthoDB" id="29558at2759"/>
<dbReference type="Pfam" id="PF06703">
    <property type="entry name" value="SPC25"/>
    <property type="match status" value="1"/>
</dbReference>
<evidence type="ECO:0000256" key="7">
    <source>
        <dbReference type="ARBA" id="ARBA00023136"/>
    </source>
</evidence>
<evidence type="ECO:0000256" key="3">
    <source>
        <dbReference type="ARBA" id="ARBA00017057"/>
    </source>
</evidence>
<gene>
    <name evidence="10" type="ORF">AYI70_g6052</name>
</gene>
<evidence type="ECO:0000256" key="4">
    <source>
        <dbReference type="ARBA" id="ARBA00022692"/>
    </source>
</evidence>
<comment type="caution">
    <text evidence="10">The sequence shown here is derived from an EMBL/GenBank/DDBJ whole genome shotgun (WGS) entry which is preliminary data.</text>
</comment>
<comment type="subcellular location">
    <subcellularLocation>
        <location evidence="1">Endoplasmic reticulum membrane</location>
        <topology evidence="1">Multi-pass membrane protein</topology>
    </subcellularLocation>
</comment>
<dbReference type="PANTHER" id="PTHR13085">
    <property type="entry name" value="MICROSOMAL SIGNAL PEPTIDASE 25 KDA SUBUNIT"/>
    <property type="match status" value="1"/>
</dbReference>
<dbReference type="GO" id="GO:0006465">
    <property type="term" value="P:signal peptide processing"/>
    <property type="evidence" value="ECO:0007669"/>
    <property type="project" value="InterPro"/>
</dbReference>
<keyword evidence="5" id="KW-0256">Endoplasmic reticulum</keyword>
<keyword evidence="6 9" id="KW-1133">Transmembrane helix</keyword>
<evidence type="ECO:0000256" key="5">
    <source>
        <dbReference type="ARBA" id="ARBA00022824"/>
    </source>
</evidence>
<feature type="transmembrane region" description="Helical" evidence="9">
    <location>
        <begin position="43"/>
        <end position="63"/>
    </location>
</feature>
<keyword evidence="7 9" id="KW-0472">Membrane</keyword>
<evidence type="ECO:0000256" key="6">
    <source>
        <dbReference type="ARBA" id="ARBA00022989"/>
    </source>
</evidence>
<dbReference type="Proteomes" id="UP000187283">
    <property type="component" value="Unassembled WGS sequence"/>
</dbReference>
<comment type="similarity">
    <text evidence="2">Belongs to the SPCS2 family.</text>
</comment>
<evidence type="ECO:0000256" key="2">
    <source>
        <dbReference type="ARBA" id="ARBA00007324"/>
    </source>
</evidence>
<dbReference type="AlphaFoldDB" id="A0A1R1XRS0"/>
<organism evidence="10 11">
    <name type="scientific">Smittium culicis</name>
    <dbReference type="NCBI Taxonomy" id="133412"/>
    <lineage>
        <taxon>Eukaryota</taxon>
        <taxon>Fungi</taxon>
        <taxon>Fungi incertae sedis</taxon>
        <taxon>Zoopagomycota</taxon>
        <taxon>Kickxellomycotina</taxon>
        <taxon>Harpellomycetes</taxon>
        <taxon>Harpellales</taxon>
        <taxon>Legeriomycetaceae</taxon>
        <taxon>Smittium</taxon>
    </lineage>
</organism>
<dbReference type="PANTHER" id="PTHR13085:SF0">
    <property type="entry name" value="SIGNAL PEPTIDASE COMPLEX SUBUNIT 2"/>
    <property type="match status" value="1"/>
</dbReference>
<accession>A0A1R1XRS0</accession>